<dbReference type="InterPro" id="IPR002645">
    <property type="entry name" value="STAS_dom"/>
</dbReference>
<dbReference type="InterPro" id="IPR058548">
    <property type="entry name" value="MlaB-like_STAS"/>
</dbReference>
<evidence type="ECO:0000313" key="3">
    <source>
        <dbReference type="Proteomes" id="UP000275281"/>
    </source>
</evidence>
<protein>
    <submittedName>
        <fullName evidence="2">Anti-sigma factor antagonist</fullName>
    </submittedName>
</protein>
<dbReference type="CDD" id="cd07043">
    <property type="entry name" value="STAS_anti-anti-sigma_factors"/>
    <property type="match status" value="1"/>
</dbReference>
<dbReference type="Proteomes" id="UP000275281">
    <property type="component" value="Unassembled WGS sequence"/>
</dbReference>
<organism evidence="2 3">
    <name type="scientific">Alteromonas sediminis</name>
    <dbReference type="NCBI Taxonomy" id="2259342"/>
    <lineage>
        <taxon>Bacteria</taxon>
        <taxon>Pseudomonadati</taxon>
        <taxon>Pseudomonadota</taxon>
        <taxon>Gammaproteobacteria</taxon>
        <taxon>Alteromonadales</taxon>
        <taxon>Alteromonadaceae</taxon>
        <taxon>Alteromonas/Salinimonas group</taxon>
        <taxon>Alteromonas</taxon>
    </lineage>
</organism>
<gene>
    <name evidence="2" type="ORF">DRW07_04120</name>
</gene>
<evidence type="ECO:0000313" key="2">
    <source>
        <dbReference type="EMBL" id="RPJ68597.1"/>
    </source>
</evidence>
<reference evidence="2 3" key="1">
    <citation type="submission" date="2018-11" db="EMBL/GenBank/DDBJ databases">
        <authorList>
            <person name="Ye M.-Q."/>
            <person name="Du Z.-J."/>
        </authorList>
    </citation>
    <scope>NUCLEOTIDE SEQUENCE [LARGE SCALE GENOMIC DNA]</scope>
    <source>
        <strain evidence="2 3">U0105</strain>
    </source>
</reference>
<proteinExistence type="predicted"/>
<dbReference type="OrthoDB" id="278639at2"/>
<dbReference type="PROSITE" id="PS50801">
    <property type="entry name" value="STAS"/>
    <property type="match status" value="1"/>
</dbReference>
<dbReference type="Pfam" id="PF13466">
    <property type="entry name" value="STAS_2"/>
    <property type="match status" value="1"/>
</dbReference>
<dbReference type="AlphaFoldDB" id="A0A3N5Y3H7"/>
<dbReference type="InterPro" id="IPR036513">
    <property type="entry name" value="STAS_dom_sf"/>
</dbReference>
<name>A0A3N5Y3H7_9ALTE</name>
<comment type="caution">
    <text evidence="2">The sequence shown here is derived from an EMBL/GenBank/DDBJ whole genome shotgun (WGS) entry which is preliminary data.</text>
</comment>
<keyword evidence="3" id="KW-1185">Reference proteome</keyword>
<sequence>MTTIVLPSKFDFSYHKNFTDQYASALADGSESAIVLDFSSVEYIDSAALGMMVLLKKKAEAENRTVVIENASGAALDVLNIANFKNLFEIK</sequence>
<dbReference type="SUPFAM" id="SSF52091">
    <property type="entry name" value="SpoIIaa-like"/>
    <property type="match status" value="1"/>
</dbReference>
<dbReference type="Gene3D" id="3.30.750.24">
    <property type="entry name" value="STAS domain"/>
    <property type="match status" value="1"/>
</dbReference>
<dbReference type="RefSeq" id="WP_124026598.1">
    <property type="nucleotide sequence ID" value="NZ_JBHRSN010000005.1"/>
</dbReference>
<feature type="domain" description="STAS" evidence="1">
    <location>
        <begin position="1"/>
        <end position="91"/>
    </location>
</feature>
<dbReference type="EMBL" id="RPOK01000001">
    <property type="protein sequence ID" value="RPJ68597.1"/>
    <property type="molecule type" value="Genomic_DNA"/>
</dbReference>
<accession>A0A3N5Y3H7</accession>
<evidence type="ECO:0000259" key="1">
    <source>
        <dbReference type="PROSITE" id="PS50801"/>
    </source>
</evidence>